<proteinExistence type="predicted"/>
<gene>
    <name evidence="1" type="ORF">SAMN05443248_2044</name>
</gene>
<dbReference type="OrthoDB" id="7275306at2"/>
<evidence type="ECO:0000313" key="1">
    <source>
        <dbReference type="EMBL" id="SHG58385.1"/>
    </source>
</evidence>
<evidence type="ECO:0000313" key="2">
    <source>
        <dbReference type="Proteomes" id="UP000189796"/>
    </source>
</evidence>
<dbReference type="EMBL" id="LT670817">
    <property type="protein sequence ID" value="SHG58385.1"/>
    <property type="molecule type" value="Genomic_DNA"/>
</dbReference>
<dbReference type="Pfam" id="PF01527">
    <property type="entry name" value="HTH_Tnp_1"/>
    <property type="match status" value="1"/>
</dbReference>
<organism evidence="1 2">
    <name type="scientific">Bradyrhizobium erythrophlei</name>
    <dbReference type="NCBI Taxonomy" id="1437360"/>
    <lineage>
        <taxon>Bacteria</taxon>
        <taxon>Pseudomonadati</taxon>
        <taxon>Pseudomonadota</taxon>
        <taxon>Alphaproteobacteria</taxon>
        <taxon>Hyphomicrobiales</taxon>
        <taxon>Nitrobacteraceae</taxon>
        <taxon>Bradyrhizobium</taxon>
    </lineage>
</organism>
<dbReference type="GO" id="GO:0006313">
    <property type="term" value="P:DNA transposition"/>
    <property type="evidence" value="ECO:0007669"/>
    <property type="project" value="InterPro"/>
</dbReference>
<dbReference type="Proteomes" id="UP000189796">
    <property type="component" value="Chromosome I"/>
</dbReference>
<accession>A0A1M5L094</accession>
<dbReference type="InterPro" id="IPR009057">
    <property type="entry name" value="Homeodomain-like_sf"/>
</dbReference>
<dbReference type="RefSeq" id="WP_154072129.1">
    <property type="nucleotide sequence ID" value="NZ_LT670817.1"/>
</dbReference>
<name>A0A1M5L094_9BRAD</name>
<reference evidence="1 2" key="1">
    <citation type="submission" date="2016-11" db="EMBL/GenBank/DDBJ databases">
        <authorList>
            <person name="Jaros S."/>
            <person name="Januszkiewicz K."/>
            <person name="Wedrychowicz H."/>
        </authorList>
    </citation>
    <scope>NUCLEOTIDE SEQUENCE [LARGE SCALE GENOMIC DNA]</scope>
    <source>
        <strain evidence="1 2">GAS138</strain>
    </source>
</reference>
<sequence>MTDLFKLILGILASRFKARATLEAENLVLRQQVSLVNTENLNDLPGPIVPPAREGHRRTFSEVDKRRIVEETGRPGASLSEVARRYGIAARVLFRWKQNLTQVAPLFVAVEIVDATSPTEEHTP</sequence>
<dbReference type="AlphaFoldDB" id="A0A1M5L094"/>
<dbReference type="SUPFAM" id="SSF46689">
    <property type="entry name" value="Homeodomain-like"/>
    <property type="match status" value="1"/>
</dbReference>
<dbReference type="InterPro" id="IPR002514">
    <property type="entry name" value="Transposase_8"/>
</dbReference>
<dbReference type="GO" id="GO:0003677">
    <property type="term" value="F:DNA binding"/>
    <property type="evidence" value="ECO:0007669"/>
    <property type="project" value="InterPro"/>
</dbReference>
<dbReference type="GO" id="GO:0004803">
    <property type="term" value="F:transposase activity"/>
    <property type="evidence" value="ECO:0007669"/>
    <property type="project" value="InterPro"/>
</dbReference>
<protein>
    <submittedName>
        <fullName evidence="1">Transposase</fullName>
    </submittedName>
</protein>